<sequence>MGQPSAPVRQTSRPLQSGLMVFIFTLALYFYLRSTHATPQILADLKPKWTDRSFYKQYGKDQSTTSIDQVTNDTLGFSKIFVIGKPEDGDKGRTVLLTSALTGFRVEYVDGVEGERIPDEAVPIGIDRDALTEDNLGTWRTHMNAIRGIVHGELESALIIEDGMDWDVRLKSQLGRIAQGTRALIPSGSSPLSPYGDSWDLLWLGHCGEVFPETLPENEGRAEHPKYVIAKDETVPPFNQITGPVDRKKYEEFTRWVHISGAPKCPFAYALSQIGARKVLYELSVQHLDGTLDKALSNFCRKGASEHPEGLRAKCLSVTPPLFSPYKTGDHVTGNYGAQKIGETSFHEVKPTGNIVWSARDGIMNTAVGLKMETRFEI</sequence>
<name>A0ABR2V7R4_9PEZI</name>
<feature type="transmembrane region" description="Helical" evidence="1">
    <location>
        <begin position="15"/>
        <end position="32"/>
    </location>
</feature>
<evidence type="ECO:0000313" key="2">
    <source>
        <dbReference type="EMBL" id="KAK9422594.1"/>
    </source>
</evidence>
<dbReference type="Proteomes" id="UP001408356">
    <property type="component" value="Unassembled WGS sequence"/>
</dbReference>
<comment type="caution">
    <text evidence="2">The sequence shown here is derived from an EMBL/GenBank/DDBJ whole genome shotgun (WGS) entry which is preliminary data.</text>
</comment>
<evidence type="ECO:0000313" key="3">
    <source>
        <dbReference type="Proteomes" id="UP001408356"/>
    </source>
</evidence>
<keyword evidence="1" id="KW-0472">Membrane</keyword>
<proteinExistence type="predicted"/>
<protein>
    <recommendedName>
        <fullName evidence="4">Glycosyltransferase family 25 protein</fullName>
    </recommendedName>
</protein>
<gene>
    <name evidence="2" type="ORF">SUNI508_00457</name>
</gene>
<accession>A0ABR2V7R4</accession>
<evidence type="ECO:0000256" key="1">
    <source>
        <dbReference type="SAM" id="Phobius"/>
    </source>
</evidence>
<reference evidence="2 3" key="1">
    <citation type="journal article" date="2024" name="J. Plant Pathol.">
        <title>Sequence and assembly of the genome of Seiridium unicorne, isolate CBS 538.82, causal agent of cypress canker disease.</title>
        <authorList>
            <person name="Scali E."/>
            <person name="Rocca G.D."/>
            <person name="Danti R."/>
            <person name="Garbelotto M."/>
            <person name="Barberini S."/>
            <person name="Baroncelli R."/>
            <person name="Emiliani G."/>
        </authorList>
    </citation>
    <scope>NUCLEOTIDE SEQUENCE [LARGE SCALE GENOMIC DNA]</scope>
    <source>
        <strain evidence="2 3">BM-138-508</strain>
    </source>
</reference>
<organism evidence="2 3">
    <name type="scientific">Seiridium unicorne</name>
    <dbReference type="NCBI Taxonomy" id="138068"/>
    <lineage>
        <taxon>Eukaryota</taxon>
        <taxon>Fungi</taxon>
        <taxon>Dikarya</taxon>
        <taxon>Ascomycota</taxon>
        <taxon>Pezizomycotina</taxon>
        <taxon>Sordariomycetes</taxon>
        <taxon>Xylariomycetidae</taxon>
        <taxon>Amphisphaeriales</taxon>
        <taxon>Sporocadaceae</taxon>
        <taxon>Seiridium</taxon>
    </lineage>
</organism>
<keyword evidence="3" id="KW-1185">Reference proteome</keyword>
<keyword evidence="1" id="KW-1133">Transmembrane helix</keyword>
<dbReference type="EMBL" id="JARVKF010000112">
    <property type="protein sequence ID" value="KAK9422594.1"/>
    <property type="molecule type" value="Genomic_DNA"/>
</dbReference>
<evidence type="ECO:0008006" key="4">
    <source>
        <dbReference type="Google" id="ProtNLM"/>
    </source>
</evidence>
<keyword evidence="1" id="KW-0812">Transmembrane</keyword>